<dbReference type="CDD" id="cd00060">
    <property type="entry name" value="FHA"/>
    <property type="match status" value="1"/>
</dbReference>
<sequence>MEMTAQSLSRAKLPSCSPSFLHPKATLSAPNLVVPFQSSKNCSAKLNFDRIRLRKQRNLGVICASESKSNTATDVTERWLLEPAGDGDSRHIGFKVQMPDAFEIASSDVTVGRLPDKADVVIPVATVSGVHARIQKKGGNLLVTDLDSTNGTFINDQRLRPGVVSKVPPGSFLIFGDIHLAMFRVSKLENVDSTESKPEESADNLESNTATEDTSTD</sequence>
<feature type="domain" description="FHA" evidence="2">
    <location>
        <begin position="109"/>
        <end position="159"/>
    </location>
</feature>
<dbReference type="InterPro" id="IPR008984">
    <property type="entry name" value="SMAD_FHA_dom_sf"/>
</dbReference>
<dbReference type="FunFam" id="2.60.200.20:FF:000063">
    <property type="entry name" value="Predicted protein"/>
    <property type="match status" value="1"/>
</dbReference>
<organism evidence="3 4">
    <name type="scientific">Hibiscus trionum</name>
    <name type="common">Flower of an hour</name>
    <dbReference type="NCBI Taxonomy" id="183268"/>
    <lineage>
        <taxon>Eukaryota</taxon>
        <taxon>Viridiplantae</taxon>
        <taxon>Streptophyta</taxon>
        <taxon>Embryophyta</taxon>
        <taxon>Tracheophyta</taxon>
        <taxon>Spermatophyta</taxon>
        <taxon>Magnoliopsida</taxon>
        <taxon>eudicotyledons</taxon>
        <taxon>Gunneridae</taxon>
        <taxon>Pentapetalae</taxon>
        <taxon>rosids</taxon>
        <taxon>malvids</taxon>
        <taxon>Malvales</taxon>
        <taxon>Malvaceae</taxon>
        <taxon>Malvoideae</taxon>
        <taxon>Hibiscus</taxon>
    </lineage>
</organism>
<dbReference type="EMBL" id="BSYR01000024">
    <property type="protein sequence ID" value="GMI92300.1"/>
    <property type="molecule type" value="Genomic_DNA"/>
</dbReference>
<feature type="compositionally biased region" description="Polar residues" evidence="1">
    <location>
        <begin position="204"/>
        <end position="217"/>
    </location>
</feature>
<reference evidence="3" key="1">
    <citation type="submission" date="2023-05" db="EMBL/GenBank/DDBJ databases">
        <title>Genome and transcriptome analyses reveal genes involved in the formation of fine ridges on petal epidermal cells in Hibiscus trionum.</title>
        <authorList>
            <person name="Koshimizu S."/>
            <person name="Masuda S."/>
            <person name="Ishii T."/>
            <person name="Shirasu K."/>
            <person name="Hoshino A."/>
            <person name="Arita M."/>
        </authorList>
    </citation>
    <scope>NUCLEOTIDE SEQUENCE</scope>
    <source>
        <strain evidence="3">Hamamatsu line</strain>
    </source>
</reference>
<feature type="compositionally biased region" description="Basic and acidic residues" evidence="1">
    <location>
        <begin position="190"/>
        <end position="200"/>
    </location>
</feature>
<dbReference type="AlphaFoldDB" id="A0A9W7MBG9"/>
<evidence type="ECO:0000259" key="2">
    <source>
        <dbReference type="PROSITE" id="PS50006"/>
    </source>
</evidence>
<dbReference type="PANTHER" id="PTHR23308">
    <property type="entry name" value="NUCLEAR INHIBITOR OF PROTEIN PHOSPHATASE-1"/>
    <property type="match status" value="1"/>
</dbReference>
<feature type="region of interest" description="Disordered" evidence="1">
    <location>
        <begin position="190"/>
        <end position="217"/>
    </location>
</feature>
<dbReference type="InterPro" id="IPR000253">
    <property type="entry name" value="FHA_dom"/>
</dbReference>
<dbReference type="Gene3D" id="2.60.200.20">
    <property type="match status" value="1"/>
</dbReference>
<keyword evidence="4" id="KW-1185">Reference proteome</keyword>
<comment type="caution">
    <text evidence="3">The sequence shown here is derived from an EMBL/GenBank/DDBJ whole genome shotgun (WGS) entry which is preliminary data.</text>
</comment>
<gene>
    <name evidence="3" type="ORF">HRI_002899300</name>
</gene>
<name>A0A9W7MBG9_HIBTR</name>
<evidence type="ECO:0000256" key="1">
    <source>
        <dbReference type="SAM" id="MobiDB-lite"/>
    </source>
</evidence>
<dbReference type="Pfam" id="PF00498">
    <property type="entry name" value="FHA"/>
    <property type="match status" value="1"/>
</dbReference>
<dbReference type="SMART" id="SM00240">
    <property type="entry name" value="FHA"/>
    <property type="match status" value="1"/>
</dbReference>
<dbReference type="SUPFAM" id="SSF49879">
    <property type="entry name" value="SMAD/FHA domain"/>
    <property type="match status" value="1"/>
</dbReference>
<evidence type="ECO:0000313" key="4">
    <source>
        <dbReference type="Proteomes" id="UP001165190"/>
    </source>
</evidence>
<dbReference type="InterPro" id="IPR050923">
    <property type="entry name" value="Cell_Proc_Reg/RNA_Proc"/>
</dbReference>
<accession>A0A9W7MBG9</accession>
<protein>
    <recommendedName>
        <fullName evidence="2">FHA domain-containing protein</fullName>
    </recommendedName>
</protein>
<proteinExistence type="predicted"/>
<evidence type="ECO:0000313" key="3">
    <source>
        <dbReference type="EMBL" id="GMI92300.1"/>
    </source>
</evidence>
<dbReference type="Proteomes" id="UP001165190">
    <property type="component" value="Unassembled WGS sequence"/>
</dbReference>
<dbReference type="PROSITE" id="PS50006">
    <property type="entry name" value="FHA_DOMAIN"/>
    <property type="match status" value="1"/>
</dbReference>
<dbReference type="OrthoDB" id="687730at2759"/>